<keyword evidence="4" id="KW-0863">Zinc-finger</keyword>
<evidence type="ECO:0000256" key="3">
    <source>
        <dbReference type="ARBA" id="ARBA00022723"/>
    </source>
</evidence>
<dbReference type="Proteomes" id="UP000681722">
    <property type="component" value="Unassembled WGS sequence"/>
</dbReference>
<evidence type="ECO:0000256" key="6">
    <source>
        <dbReference type="ARBA" id="ARBA00022859"/>
    </source>
</evidence>
<dbReference type="GO" id="GO:0005737">
    <property type="term" value="C:cytoplasm"/>
    <property type="evidence" value="ECO:0007669"/>
    <property type="project" value="UniProtKB-SubCell"/>
</dbReference>
<evidence type="ECO:0000256" key="1">
    <source>
        <dbReference type="ARBA" id="ARBA00004496"/>
    </source>
</evidence>
<evidence type="ECO:0000256" key="4">
    <source>
        <dbReference type="ARBA" id="ARBA00022771"/>
    </source>
</evidence>
<comment type="caution">
    <text evidence="9">The sequence shown here is derived from an EMBL/GenBank/DDBJ whole genome shotgun (WGS) entry which is preliminary data.</text>
</comment>
<keyword evidence="12" id="KW-1185">Reference proteome</keyword>
<keyword evidence="3" id="KW-0479">Metal-binding</keyword>
<dbReference type="EMBL" id="CAJOBA010029811">
    <property type="protein sequence ID" value="CAF3951895.1"/>
    <property type="molecule type" value="Genomic_DNA"/>
</dbReference>
<name>A0A815E8Y8_9BILA</name>
<dbReference type="InterPro" id="IPR046439">
    <property type="entry name" value="ZF_RZ_dom"/>
</dbReference>
<dbReference type="PROSITE" id="PS51981">
    <property type="entry name" value="ZF_RZ"/>
    <property type="match status" value="1"/>
</dbReference>
<evidence type="ECO:0000313" key="8">
    <source>
        <dbReference type="EMBL" id="CAF1148282.1"/>
    </source>
</evidence>
<evidence type="ECO:0000313" key="10">
    <source>
        <dbReference type="EMBL" id="CAF3951895.1"/>
    </source>
</evidence>
<dbReference type="GO" id="GO:0008270">
    <property type="term" value="F:zinc ion binding"/>
    <property type="evidence" value="ECO:0007669"/>
    <property type="project" value="UniProtKB-KW"/>
</dbReference>
<dbReference type="EMBL" id="CAJNOK010011777">
    <property type="protein sequence ID" value="CAF1148282.1"/>
    <property type="molecule type" value="Genomic_DNA"/>
</dbReference>
<dbReference type="Proteomes" id="UP000682733">
    <property type="component" value="Unassembled WGS sequence"/>
</dbReference>
<dbReference type="AlphaFoldDB" id="A0A815E8Y8"/>
<proteinExistence type="predicted"/>
<evidence type="ECO:0000313" key="11">
    <source>
        <dbReference type="EMBL" id="CAF4145355.1"/>
    </source>
</evidence>
<evidence type="ECO:0000256" key="5">
    <source>
        <dbReference type="ARBA" id="ARBA00022833"/>
    </source>
</evidence>
<dbReference type="GO" id="GO:0002376">
    <property type="term" value="P:immune system process"/>
    <property type="evidence" value="ECO:0007669"/>
    <property type="project" value="UniProtKB-KW"/>
</dbReference>
<keyword evidence="2" id="KW-0963">Cytoplasm</keyword>
<dbReference type="OrthoDB" id="2423195at2759"/>
<organism evidence="9 12">
    <name type="scientific">Didymodactylos carnosus</name>
    <dbReference type="NCBI Taxonomy" id="1234261"/>
    <lineage>
        <taxon>Eukaryota</taxon>
        <taxon>Metazoa</taxon>
        <taxon>Spiralia</taxon>
        <taxon>Gnathifera</taxon>
        <taxon>Rotifera</taxon>
        <taxon>Eurotatoria</taxon>
        <taxon>Bdelloidea</taxon>
        <taxon>Philodinida</taxon>
        <taxon>Philodinidae</taxon>
        <taxon>Didymodactylos</taxon>
    </lineage>
</organism>
<dbReference type="EMBL" id="CAJOBC010041592">
    <property type="protein sequence ID" value="CAF4145355.1"/>
    <property type="molecule type" value="Genomic_DNA"/>
</dbReference>
<comment type="subcellular location">
    <subcellularLocation>
        <location evidence="1">Cytoplasm</location>
    </subcellularLocation>
</comment>
<dbReference type="EMBL" id="CAJNOQ010012856">
    <property type="protein sequence ID" value="CAF1309289.1"/>
    <property type="molecule type" value="Genomic_DNA"/>
</dbReference>
<dbReference type="Proteomes" id="UP000677228">
    <property type="component" value="Unassembled WGS sequence"/>
</dbReference>
<gene>
    <name evidence="9" type="ORF">GPM918_LOCUS28913</name>
    <name evidence="8" type="ORF">OVA965_LOCUS21472</name>
    <name evidence="11" type="ORF">SRO942_LOCUS29448</name>
    <name evidence="10" type="ORF">TMI583_LOCUS22126</name>
</gene>
<evidence type="ECO:0000313" key="9">
    <source>
        <dbReference type="EMBL" id="CAF1309289.1"/>
    </source>
</evidence>
<feature type="domain" description="RZ-type" evidence="7">
    <location>
        <begin position="117"/>
        <end position="189"/>
    </location>
</feature>
<protein>
    <recommendedName>
        <fullName evidence="7">RZ-type domain-containing protein</fullName>
    </recommendedName>
</protein>
<keyword evidence="5" id="KW-0862">Zinc</keyword>
<dbReference type="Proteomes" id="UP000663829">
    <property type="component" value="Unassembled WGS sequence"/>
</dbReference>
<dbReference type="Pfam" id="PF20173">
    <property type="entry name" value="ZnF_RZ-type"/>
    <property type="match status" value="1"/>
</dbReference>
<sequence length="203" mass="23300">MDERNQDSLSERQKQLFGSIRSFLAEESVWDNEPFQKLVSLKRAKGNMSELDYVENTFTFLKEMRLLRIYANKERQLNSSNYCQFNSYIDRIMNDCEIFDALYNEMKTMLNLPGLGITNDERIQIVNALNLKQGHWFICSNGHPYVIGECGGANQRSRCPECNSEIGGENHRLVSTNQHFGIMNNSTTAAYSNNAGFNAADWI</sequence>
<evidence type="ECO:0000256" key="2">
    <source>
        <dbReference type="ARBA" id="ARBA00022490"/>
    </source>
</evidence>
<reference evidence="9" key="1">
    <citation type="submission" date="2021-02" db="EMBL/GenBank/DDBJ databases">
        <authorList>
            <person name="Nowell W R."/>
        </authorList>
    </citation>
    <scope>NUCLEOTIDE SEQUENCE</scope>
</reference>
<evidence type="ECO:0000259" key="7">
    <source>
        <dbReference type="PROSITE" id="PS51981"/>
    </source>
</evidence>
<accession>A0A815E8Y8</accession>
<keyword evidence="6" id="KW-0391">Immunity</keyword>
<evidence type="ECO:0000313" key="12">
    <source>
        <dbReference type="Proteomes" id="UP000663829"/>
    </source>
</evidence>